<feature type="region of interest" description="Disordered" evidence="1">
    <location>
        <begin position="13"/>
        <end position="54"/>
    </location>
</feature>
<feature type="compositionally biased region" description="Basic and acidic residues" evidence="1">
    <location>
        <begin position="42"/>
        <end position="54"/>
    </location>
</feature>
<protein>
    <submittedName>
        <fullName evidence="2">Uncharacterized protein</fullName>
    </submittedName>
</protein>
<evidence type="ECO:0000256" key="1">
    <source>
        <dbReference type="SAM" id="MobiDB-lite"/>
    </source>
</evidence>
<proteinExistence type="predicted"/>
<dbReference type="EMBL" id="CP039345">
    <property type="protein sequence ID" value="QCD79113.1"/>
    <property type="molecule type" value="Genomic_DNA"/>
</dbReference>
<keyword evidence="3" id="KW-1185">Reference proteome</keyword>
<name>A0A4D6KRD2_VIGUN</name>
<sequence>MEEWRYYNYRKKPRRKCTSGGNATTVAGGGSWWPEEEAEEGRDERGTRESTRERDTKWRCSIEGSFAWWLQWPEVVEGGRRVWWQWVQWRERACERESERERREMEVQHKGLVHVVVAMAGGGRWWPEGVVAVGATERERGEGVAEAQARGRRRVREIRTLNKPYGFGC</sequence>
<evidence type="ECO:0000313" key="2">
    <source>
        <dbReference type="EMBL" id="QCD79113.1"/>
    </source>
</evidence>
<dbReference type="AlphaFoldDB" id="A0A4D6KRD2"/>
<evidence type="ECO:0000313" key="3">
    <source>
        <dbReference type="Proteomes" id="UP000501690"/>
    </source>
</evidence>
<accession>A0A4D6KRD2</accession>
<dbReference type="Proteomes" id="UP000501690">
    <property type="component" value="Linkage Group LG1"/>
</dbReference>
<reference evidence="2 3" key="1">
    <citation type="submission" date="2019-04" db="EMBL/GenBank/DDBJ databases">
        <title>An improved genome assembly and genetic linkage map for asparagus bean, Vigna unguiculata ssp. sesquipedialis.</title>
        <authorList>
            <person name="Xia Q."/>
            <person name="Zhang R."/>
            <person name="Dong Y."/>
        </authorList>
    </citation>
    <scope>NUCLEOTIDE SEQUENCE [LARGE SCALE GENOMIC DNA]</scope>
    <source>
        <tissue evidence="2">Leaf</tissue>
    </source>
</reference>
<gene>
    <name evidence="2" type="ORF">DEO72_LG1g2752</name>
</gene>
<organism evidence="2 3">
    <name type="scientific">Vigna unguiculata</name>
    <name type="common">Cowpea</name>
    <dbReference type="NCBI Taxonomy" id="3917"/>
    <lineage>
        <taxon>Eukaryota</taxon>
        <taxon>Viridiplantae</taxon>
        <taxon>Streptophyta</taxon>
        <taxon>Embryophyta</taxon>
        <taxon>Tracheophyta</taxon>
        <taxon>Spermatophyta</taxon>
        <taxon>Magnoliopsida</taxon>
        <taxon>eudicotyledons</taxon>
        <taxon>Gunneridae</taxon>
        <taxon>Pentapetalae</taxon>
        <taxon>rosids</taxon>
        <taxon>fabids</taxon>
        <taxon>Fabales</taxon>
        <taxon>Fabaceae</taxon>
        <taxon>Papilionoideae</taxon>
        <taxon>50 kb inversion clade</taxon>
        <taxon>NPAAA clade</taxon>
        <taxon>indigoferoid/millettioid clade</taxon>
        <taxon>Phaseoleae</taxon>
        <taxon>Vigna</taxon>
    </lineage>
</organism>